<dbReference type="CDD" id="cd05233">
    <property type="entry name" value="SDR_c"/>
    <property type="match status" value="1"/>
</dbReference>
<reference evidence="2" key="1">
    <citation type="submission" date="2020-07" db="EMBL/GenBank/DDBJ databases">
        <title>Huge and variable diversity of episymbiotic CPR bacteria and DPANN archaea in groundwater ecosystems.</title>
        <authorList>
            <person name="He C.Y."/>
            <person name="Keren R."/>
            <person name="Whittaker M."/>
            <person name="Farag I.F."/>
            <person name="Doudna J."/>
            <person name="Cate J.H.D."/>
            <person name="Banfield J.F."/>
        </authorList>
    </citation>
    <scope>NUCLEOTIDE SEQUENCE</scope>
    <source>
        <strain evidence="2">NC_groundwater_763_Ag_S-0.2um_68_21</strain>
    </source>
</reference>
<dbReference type="SUPFAM" id="SSF51735">
    <property type="entry name" value="NAD(P)-binding Rossmann-fold domains"/>
    <property type="match status" value="1"/>
</dbReference>
<dbReference type="InterPro" id="IPR036291">
    <property type="entry name" value="NAD(P)-bd_dom_sf"/>
</dbReference>
<evidence type="ECO:0000256" key="1">
    <source>
        <dbReference type="ARBA" id="ARBA00006484"/>
    </source>
</evidence>
<protein>
    <submittedName>
        <fullName evidence="2">Glucose 1-dehydrogenase</fullName>
        <ecNumber evidence="2">1.1.1.47</ecNumber>
    </submittedName>
</protein>
<dbReference type="PANTHER" id="PTHR42760">
    <property type="entry name" value="SHORT-CHAIN DEHYDROGENASES/REDUCTASES FAMILY MEMBER"/>
    <property type="match status" value="1"/>
</dbReference>
<dbReference type="PANTHER" id="PTHR42760:SF40">
    <property type="entry name" value="3-OXOACYL-[ACYL-CARRIER-PROTEIN] REDUCTASE, CHLOROPLASTIC"/>
    <property type="match status" value="1"/>
</dbReference>
<comment type="similarity">
    <text evidence="1">Belongs to the short-chain dehydrogenases/reductases (SDR) family.</text>
</comment>
<dbReference type="Gene3D" id="3.40.50.720">
    <property type="entry name" value="NAD(P)-binding Rossmann-like Domain"/>
    <property type="match status" value="1"/>
</dbReference>
<gene>
    <name evidence="2" type="ORF">HYZ11_18295</name>
</gene>
<accession>A0A932I2M5</accession>
<dbReference type="GO" id="GO:0047936">
    <property type="term" value="F:glucose 1-dehydrogenase [NAD(P)+] activity"/>
    <property type="evidence" value="ECO:0007669"/>
    <property type="project" value="UniProtKB-EC"/>
</dbReference>
<sequence length="247" mass="25890">MARLDGRRAIVTGASRGIGRAIALRLAREGAAVYLAADGTEAELKEAASEAGADSAWGMFDLARKEAPEAMVAAAKEALGGVDILVNNAGIRARQAFGDFSQEEFERVVGVNLRCPFFASQAVLPLMRAQGGGCIVHIASQLGMVASRYGAIYNLTKAALIQLTRSMALELAAEGIRVNAVSPGPIGTEGFLAGRRPGELEQRLRDVPAGRFGTPEEIASAVAYLVSGEADYVHGHNLVVDGGYIVH</sequence>
<dbReference type="Pfam" id="PF13561">
    <property type="entry name" value="adh_short_C2"/>
    <property type="match status" value="1"/>
</dbReference>
<dbReference type="InterPro" id="IPR002347">
    <property type="entry name" value="SDR_fam"/>
</dbReference>
<evidence type="ECO:0000313" key="3">
    <source>
        <dbReference type="Proteomes" id="UP000782312"/>
    </source>
</evidence>
<comment type="caution">
    <text evidence="2">The sequence shown here is derived from an EMBL/GenBank/DDBJ whole genome shotgun (WGS) entry which is preliminary data.</text>
</comment>
<keyword evidence="2" id="KW-0560">Oxidoreductase</keyword>
<organism evidence="2 3">
    <name type="scientific">Tectimicrobiota bacterium</name>
    <dbReference type="NCBI Taxonomy" id="2528274"/>
    <lineage>
        <taxon>Bacteria</taxon>
        <taxon>Pseudomonadati</taxon>
        <taxon>Nitrospinota/Tectimicrobiota group</taxon>
        <taxon>Candidatus Tectimicrobiota</taxon>
    </lineage>
</organism>
<dbReference type="FunFam" id="3.40.50.720:FF:000084">
    <property type="entry name" value="Short-chain dehydrogenase reductase"/>
    <property type="match status" value="1"/>
</dbReference>
<dbReference type="PRINTS" id="PR00081">
    <property type="entry name" value="GDHRDH"/>
</dbReference>
<name>A0A932I2M5_UNCTE</name>
<dbReference type="PRINTS" id="PR00080">
    <property type="entry name" value="SDRFAMILY"/>
</dbReference>
<evidence type="ECO:0000313" key="2">
    <source>
        <dbReference type="EMBL" id="MBI3129563.1"/>
    </source>
</evidence>
<dbReference type="Proteomes" id="UP000782312">
    <property type="component" value="Unassembled WGS sequence"/>
</dbReference>
<dbReference type="EC" id="1.1.1.47" evidence="2"/>
<proteinExistence type="inferred from homology"/>
<dbReference type="NCBIfam" id="NF005559">
    <property type="entry name" value="PRK07231.1"/>
    <property type="match status" value="1"/>
</dbReference>
<dbReference type="AlphaFoldDB" id="A0A932I2M5"/>
<dbReference type="EMBL" id="JACPUR010000041">
    <property type="protein sequence ID" value="MBI3129563.1"/>
    <property type="molecule type" value="Genomic_DNA"/>
</dbReference>
<dbReference type="GO" id="GO:0030497">
    <property type="term" value="P:fatty acid elongation"/>
    <property type="evidence" value="ECO:0007669"/>
    <property type="project" value="TreeGrafter"/>
</dbReference>